<evidence type="ECO:0000313" key="1">
    <source>
        <dbReference type="EMBL" id="PWJ12276.1"/>
    </source>
</evidence>
<comment type="caution">
    <text evidence="1">The sequence shown here is derived from an EMBL/GenBank/DDBJ whole genome shotgun (WGS) entry which is preliminary data.</text>
</comment>
<dbReference type="Proteomes" id="UP000245720">
    <property type="component" value="Unassembled WGS sequence"/>
</dbReference>
<reference evidence="1 2" key="1">
    <citation type="submission" date="2018-05" db="EMBL/GenBank/DDBJ databases">
        <title>The Hungate 1000. A catalogue of reference genomes from the rumen microbiome.</title>
        <authorList>
            <person name="Kelly W."/>
        </authorList>
    </citation>
    <scope>NUCLEOTIDE SEQUENCE [LARGE SCALE GENOMIC DNA]</scope>
    <source>
        <strain evidence="1 2">SAb67</strain>
    </source>
</reference>
<dbReference type="RefSeq" id="WP_181380294.1">
    <property type="nucleotide sequence ID" value="NZ_QGDI01000007.1"/>
</dbReference>
<gene>
    <name evidence="1" type="ORF">IE37_01967</name>
</gene>
<organism evidence="1 2">
    <name type="scientific">Ruminococcus flavefaciens</name>
    <dbReference type="NCBI Taxonomy" id="1265"/>
    <lineage>
        <taxon>Bacteria</taxon>
        <taxon>Bacillati</taxon>
        <taxon>Bacillota</taxon>
        <taxon>Clostridia</taxon>
        <taxon>Eubacteriales</taxon>
        <taxon>Oscillospiraceae</taxon>
        <taxon>Ruminococcus</taxon>
    </lineage>
</organism>
<protein>
    <submittedName>
        <fullName evidence="1">Uncharacterized protein</fullName>
    </submittedName>
</protein>
<dbReference type="EMBL" id="QGDI01000007">
    <property type="protein sequence ID" value="PWJ12276.1"/>
    <property type="molecule type" value="Genomic_DNA"/>
</dbReference>
<proteinExistence type="predicted"/>
<evidence type="ECO:0000313" key="2">
    <source>
        <dbReference type="Proteomes" id="UP000245720"/>
    </source>
</evidence>
<sequence>MNYKELLYNMMDESRGDAERYLSGDKADYLSCRDSRQLCTEQRLFTDGSGHSFRL</sequence>
<dbReference type="AlphaFoldDB" id="A0A315XYK4"/>
<accession>A0A315XYK4</accession>
<name>A0A315XYK4_RUMFL</name>